<dbReference type="InterPro" id="IPR042183">
    <property type="entry name" value="MmgE/PrpD_sf_1"/>
</dbReference>
<dbReference type="Pfam" id="PF03972">
    <property type="entry name" value="MmgE_PrpD_N"/>
    <property type="match status" value="1"/>
</dbReference>
<organism evidence="4 5">
    <name type="scientific">Ramlibacter aquaticus</name>
    <dbReference type="NCBI Taxonomy" id="2780094"/>
    <lineage>
        <taxon>Bacteria</taxon>
        <taxon>Pseudomonadati</taxon>
        <taxon>Pseudomonadota</taxon>
        <taxon>Betaproteobacteria</taxon>
        <taxon>Burkholderiales</taxon>
        <taxon>Comamonadaceae</taxon>
        <taxon>Ramlibacter</taxon>
    </lineage>
</organism>
<evidence type="ECO:0000313" key="5">
    <source>
        <dbReference type="Proteomes" id="UP000715965"/>
    </source>
</evidence>
<dbReference type="RefSeq" id="WP_193781960.1">
    <property type="nucleotide sequence ID" value="NZ_JADDOJ010000097.1"/>
</dbReference>
<name>A0ABR9SJ61_9BURK</name>
<evidence type="ECO:0000259" key="2">
    <source>
        <dbReference type="Pfam" id="PF03972"/>
    </source>
</evidence>
<reference evidence="4 5" key="1">
    <citation type="submission" date="2020-10" db="EMBL/GenBank/DDBJ databases">
        <title>Draft genome of Ramlibacter aquaticus LMG 30558.</title>
        <authorList>
            <person name="Props R."/>
        </authorList>
    </citation>
    <scope>NUCLEOTIDE SEQUENCE [LARGE SCALE GENOMIC DNA]</scope>
    <source>
        <strain evidence="4 5">LMG 30558</strain>
    </source>
</reference>
<evidence type="ECO:0000256" key="1">
    <source>
        <dbReference type="ARBA" id="ARBA00006174"/>
    </source>
</evidence>
<dbReference type="InterPro" id="IPR036148">
    <property type="entry name" value="MmgE/PrpD_sf"/>
</dbReference>
<feature type="domain" description="MmgE/PrpD C-terminal" evidence="3">
    <location>
        <begin position="272"/>
        <end position="438"/>
    </location>
</feature>
<dbReference type="InterPro" id="IPR045337">
    <property type="entry name" value="MmgE_PrpD_C"/>
</dbReference>
<comment type="similarity">
    <text evidence="1">Belongs to the PrpD family.</text>
</comment>
<evidence type="ECO:0000313" key="4">
    <source>
        <dbReference type="EMBL" id="MBE7942406.1"/>
    </source>
</evidence>
<dbReference type="Proteomes" id="UP000715965">
    <property type="component" value="Unassembled WGS sequence"/>
</dbReference>
<dbReference type="InterPro" id="IPR042188">
    <property type="entry name" value="MmgE/PrpD_sf_2"/>
</dbReference>
<accession>A0ABR9SJ61</accession>
<gene>
    <name evidence="4" type="ORF">IM725_17690</name>
</gene>
<dbReference type="Pfam" id="PF19305">
    <property type="entry name" value="MmgE_PrpD_C"/>
    <property type="match status" value="1"/>
</dbReference>
<comment type="caution">
    <text evidence="4">The sequence shown here is derived from an EMBL/GenBank/DDBJ whole genome shotgun (WGS) entry which is preliminary data.</text>
</comment>
<feature type="domain" description="MmgE/PrpD N-terminal" evidence="2">
    <location>
        <begin position="11"/>
        <end position="252"/>
    </location>
</feature>
<proteinExistence type="inferred from homology"/>
<dbReference type="Gene3D" id="1.10.4100.10">
    <property type="entry name" value="2-methylcitrate dehydratase PrpD"/>
    <property type="match status" value="1"/>
</dbReference>
<evidence type="ECO:0000259" key="3">
    <source>
        <dbReference type="Pfam" id="PF19305"/>
    </source>
</evidence>
<dbReference type="PANTHER" id="PTHR16943:SF8">
    <property type="entry name" value="2-METHYLCITRATE DEHYDRATASE"/>
    <property type="match status" value="1"/>
</dbReference>
<dbReference type="EMBL" id="JADDOJ010000097">
    <property type="protein sequence ID" value="MBE7942406.1"/>
    <property type="molecule type" value="Genomic_DNA"/>
</dbReference>
<dbReference type="InterPro" id="IPR045336">
    <property type="entry name" value="MmgE_PrpD_N"/>
</dbReference>
<dbReference type="SUPFAM" id="SSF103378">
    <property type="entry name" value="2-methylcitrate dehydratase PrpD"/>
    <property type="match status" value="1"/>
</dbReference>
<sequence>MSGAGEHPGAQLAAFAAGLRLEQVPPAVQRRAEDLLLDGLGSILAGKGARPVEAIARFWESQGPAGGPAEILIHRRGSSPLVAAAVNAAACHVAEQDDVHNGSVFHPAAVVIPPALAMAQALGASGAQLLEALVAGYEVGIRTGEFLGRSHYKVFHTTGTAGTLAAAAAVGRLLGLDARQMLHAFGSAGTQSAGLWEFLRDAADSKQLHTAHAASAGLAAACLAKEGLTGAQRIFDGPQGLAAGMSSDADPARLADGLGTRWTLAETSFKYHASCRHTHPAADALQAVMAAQGLAAADIESVVAHVHQGALDVLGPVTDPRTVHQSKFSMGTVLGLVAGRGGAGLREFEDHWQDPDTRALRERVRMELDPEVDRAYPRRWIGKVTVTTRDGRVFQGRVDEPKGDPGNTLDRAALAAKAQSLAAFSGAARPAEVSRLVGWCQSLTAQARVGMLLEPA</sequence>
<protein>
    <submittedName>
        <fullName evidence="4">MmgE/PrpD family protein</fullName>
    </submittedName>
</protein>
<dbReference type="PANTHER" id="PTHR16943">
    <property type="entry name" value="2-METHYLCITRATE DEHYDRATASE-RELATED"/>
    <property type="match status" value="1"/>
</dbReference>
<dbReference type="Gene3D" id="3.30.1330.120">
    <property type="entry name" value="2-methylcitrate dehydratase PrpD"/>
    <property type="match status" value="1"/>
</dbReference>
<dbReference type="InterPro" id="IPR005656">
    <property type="entry name" value="MmgE_PrpD"/>
</dbReference>
<keyword evidence="5" id="KW-1185">Reference proteome</keyword>